<proteinExistence type="predicted"/>
<sequence>MRKKKVRAIAIKSFALLVVLGTAYQATAQAVTTPSPATPYSKMAPVDQYLMTDRDAEIALARSAAPASISRDAGVLVLGQHGFETAVKGTNGFVCIVGRSWTSTVDAEFWNPKVRVPMCVNAAAARSYLLRFTKETEWGLAGRTPAQMNEAISAAIARKELPPMEPGAMCYMMGKEGYGGDSVPHWPSHLMFFYTDADLASWGANLPGSPVVGLNDPLEHLTQFVVVVQRWSDGTEYREGSGAAHHH</sequence>
<evidence type="ECO:0000313" key="3">
    <source>
        <dbReference type="Proteomes" id="UP000568106"/>
    </source>
</evidence>
<feature type="chain" id="PRO_5030728268" evidence="1">
    <location>
        <begin position="29"/>
        <end position="247"/>
    </location>
</feature>
<gene>
    <name evidence="2" type="ORF">HDF09_001927</name>
</gene>
<reference evidence="2" key="1">
    <citation type="submission" date="2020-08" db="EMBL/GenBank/DDBJ databases">
        <title>Genomic Encyclopedia of Type Strains, Phase IV (KMG-V): Genome sequencing to study the core and pangenomes of soil and plant-associated prokaryotes.</title>
        <authorList>
            <person name="Whitman W."/>
        </authorList>
    </citation>
    <scope>NUCLEOTIDE SEQUENCE [LARGE SCALE GENOMIC DNA]</scope>
    <source>
        <strain evidence="2">M8UP27</strain>
    </source>
</reference>
<dbReference type="EMBL" id="JACHDY010000002">
    <property type="protein sequence ID" value="MBB5317258.1"/>
    <property type="molecule type" value="Genomic_DNA"/>
</dbReference>
<evidence type="ECO:0000256" key="1">
    <source>
        <dbReference type="SAM" id="SignalP"/>
    </source>
</evidence>
<dbReference type="Proteomes" id="UP000568106">
    <property type="component" value="Unassembled WGS sequence"/>
</dbReference>
<keyword evidence="3" id="KW-1185">Reference proteome</keyword>
<protein>
    <submittedName>
        <fullName evidence="2">Uncharacterized protein</fullName>
    </submittedName>
</protein>
<comment type="caution">
    <text evidence="2">The sequence shown here is derived from an EMBL/GenBank/DDBJ whole genome shotgun (WGS) entry which is preliminary data.</text>
</comment>
<organism evidence="2 3">
    <name type="scientific">Tunturiibacter empetritectus</name>
    <dbReference type="NCBI Taxonomy" id="3069691"/>
    <lineage>
        <taxon>Bacteria</taxon>
        <taxon>Pseudomonadati</taxon>
        <taxon>Acidobacteriota</taxon>
        <taxon>Terriglobia</taxon>
        <taxon>Terriglobales</taxon>
        <taxon>Acidobacteriaceae</taxon>
        <taxon>Tunturiibacter</taxon>
    </lineage>
</organism>
<feature type="signal peptide" evidence="1">
    <location>
        <begin position="1"/>
        <end position="28"/>
    </location>
</feature>
<accession>A0A7W8IJC9</accession>
<keyword evidence="1" id="KW-0732">Signal</keyword>
<name>A0A7W8IJC9_9BACT</name>
<dbReference type="AlphaFoldDB" id="A0A7W8IJC9"/>
<evidence type="ECO:0000313" key="2">
    <source>
        <dbReference type="EMBL" id="MBB5317258.1"/>
    </source>
</evidence>